<dbReference type="SUPFAM" id="SSF46689">
    <property type="entry name" value="Homeodomain-like"/>
    <property type="match status" value="1"/>
</dbReference>
<dbReference type="GO" id="GO:0003677">
    <property type="term" value="F:DNA binding"/>
    <property type="evidence" value="ECO:0007669"/>
    <property type="project" value="UniProtKB-UniRule"/>
</dbReference>
<reference evidence="5" key="1">
    <citation type="submission" date="2019-01" db="EMBL/GenBank/DDBJ databases">
        <title>Genomic analysis of Salicibibacter sp. NKC3-5.</title>
        <authorList>
            <person name="Oh Y.J."/>
        </authorList>
    </citation>
    <scope>NUCLEOTIDE SEQUENCE [LARGE SCALE GENOMIC DNA]</scope>
    <source>
        <strain evidence="5">NKC3-5</strain>
    </source>
</reference>
<dbReference type="InterPro" id="IPR009057">
    <property type="entry name" value="Homeodomain-like_sf"/>
</dbReference>
<dbReference type="AlphaFoldDB" id="A0A514LEY2"/>
<dbReference type="KEGG" id="sale:EPH95_03800"/>
<accession>A0A514LEY2</accession>
<feature type="domain" description="HTH tetR-type" evidence="3">
    <location>
        <begin position="11"/>
        <end position="71"/>
    </location>
</feature>
<evidence type="ECO:0000313" key="4">
    <source>
        <dbReference type="EMBL" id="QDI90412.1"/>
    </source>
</evidence>
<organism evidence="4 5">
    <name type="scientific">Salicibibacter halophilus</name>
    <dbReference type="NCBI Taxonomy" id="2502791"/>
    <lineage>
        <taxon>Bacteria</taxon>
        <taxon>Bacillati</taxon>
        <taxon>Bacillota</taxon>
        <taxon>Bacilli</taxon>
        <taxon>Bacillales</taxon>
        <taxon>Bacillaceae</taxon>
        <taxon>Salicibibacter</taxon>
    </lineage>
</organism>
<dbReference type="Proteomes" id="UP000319756">
    <property type="component" value="Chromosome"/>
</dbReference>
<dbReference type="InterPro" id="IPR001647">
    <property type="entry name" value="HTH_TetR"/>
</dbReference>
<dbReference type="OrthoDB" id="5366068at2"/>
<keyword evidence="1 2" id="KW-0238">DNA-binding</keyword>
<sequence length="232" mass="27632">MSLSRKDIQKERMWHYFINAASETIDEVGISQVRARTVAERAGFTTSTIYNYFREFSHVIFFAAMRYTKPYIEQLPQYMDQGTNTLEKWLYSWECFCKESFKHPQIYSHIFISNLKQVPEDLLDHYYRMYKHELVGLPDQVQSIVLQHTLSTRSSLYIQHAVDEGFIRHEDIPYITETTLLIWKGMLTDILNQRKPYSQTEAMRKTLHLVHKTIMNIVPVDKHQEVNVQFNI</sequence>
<evidence type="ECO:0000259" key="3">
    <source>
        <dbReference type="PROSITE" id="PS50977"/>
    </source>
</evidence>
<dbReference type="EMBL" id="CP035485">
    <property type="protein sequence ID" value="QDI90412.1"/>
    <property type="molecule type" value="Genomic_DNA"/>
</dbReference>
<feature type="DNA-binding region" description="H-T-H motif" evidence="2">
    <location>
        <begin position="34"/>
        <end position="53"/>
    </location>
</feature>
<name>A0A514LEY2_9BACI</name>
<dbReference type="PROSITE" id="PS50977">
    <property type="entry name" value="HTH_TETR_2"/>
    <property type="match status" value="1"/>
</dbReference>
<gene>
    <name evidence="4" type="ORF">EPH95_03800</name>
</gene>
<keyword evidence="5" id="KW-1185">Reference proteome</keyword>
<dbReference type="Gene3D" id="1.10.357.10">
    <property type="entry name" value="Tetracycline Repressor, domain 2"/>
    <property type="match status" value="1"/>
</dbReference>
<evidence type="ECO:0000313" key="5">
    <source>
        <dbReference type="Proteomes" id="UP000319756"/>
    </source>
</evidence>
<evidence type="ECO:0000256" key="2">
    <source>
        <dbReference type="PROSITE-ProRule" id="PRU00335"/>
    </source>
</evidence>
<evidence type="ECO:0000256" key="1">
    <source>
        <dbReference type="ARBA" id="ARBA00023125"/>
    </source>
</evidence>
<protein>
    <submittedName>
        <fullName evidence="4">TetR/AcrR family transcriptional regulator</fullName>
    </submittedName>
</protein>
<proteinExistence type="predicted"/>
<dbReference type="Pfam" id="PF00440">
    <property type="entry name" value="TetR_N"/>
    <property type="match status" value="1"/>
</dbReference>
<dbReference type="RefSeq" id="WP_142087510.1">
    <property type="nucleotide sequence ID" value="NZ_CP035485.1"/>
</dbReference>